<dbReference type="PANTHER" id="PTHR43649">
    <property type="entry name" value="ARABINOSE-BINDING PROTEIN-RELATED"/>
    <property type="match status" value="1"/>
</dbReference>
<evidence type="ECO:0000313" key="7">
    <source>
        <dbReference type="EMBL" id="WEG09797.1"/>
    </source>
</evidence>
<dbReference type="InterPro" id="IPR006059">
    <property type="entry name" value="SBP"/>
</dbReference>
<keyword evidence="4" id="KW-0564">Palmitate</keyword>
<reference evidence="7 8" key="1">
    <citation type="submission" date="2023-03" db="EMBL/GenBank/DDBJ databases">
        <title>Genome sequence of Microbacterium sp. KACC 23027.</title>
        <authorList>
            <person name="Kim S."/>
            <person name="Heo J."/>
            <person name="Kwon S.-W."/>
        </authorList>
    </citation>
    <scope>NUCLEOTIDE SEQUENCE [LARGE SCALE GENOMIC DNA]</scope>
    <source>
        <strain evidence="7 8">KACC 23027</strain>
    </source>
</reference>
<proteinExistence type="predicted"/>
<dbReference type="SUPFAM" id="SSF53850">
    <property type="entry name" value="Periplasmic binding protein-like II"/>
    <property type="match status" value="1"/>
</dbReference>
<evidence type="ECO:0000256" key="2">
    <source>
        <dbReference type="ARBA" id="ARBA00022729"/>
    </source>
</evidence>
<organism evidence="7 8">
    <name type="scientific">Microbacterium horticulturae</name>
    <dbReference type="NCBI Taxonomy" id="3028316"/>
    <lineage>
        <taxon>Bacteria</taxon>
        <taxon>Bacillati</taxon>
        <taxon>Actinomycetota</taxon>
        <taxon>Actinomycetes</taxon>
        <taxon>Micrococcales</taxon>
        <taxon>Microbacteriaceae</taxon>
        <taxon>Microbacterium</taxon>
    </lineage>
</organism>
<dbReference type="RefSeq" id="WP_275279124.1">
    <property type="nucleotide sequence ID" value="NZ_CP119108.1"/>
</dbReference>
<keyword evidence="3" id="KW-0472">Membrane</keyword>
<evidence type="ECO:0000313" key="8">
    <source>
        <dbReference type="Proteomes" id="UP001214553"/>
    </source>
</evidence>
<accession>A0ABY8C240</accession>
<keyword evidence="1" id="KW-1003">Cell membrane</keyword>
<dbReference type="InterPro" id="IPR050490">
    <property type="entry name" value="Bact_solute-bd_prot1"/>
</dbReference>
<name>A0ABY8C240_9MICO</name>
<dbReference type="PANTHER" id="PTHR43649:SF33">
    <property type="entry name" value="POLYGALACTURONAN_RHAMNOGALACTURONAN-BINDING PROTEIN YTCQ"/>
    <property type="match status" value="1"/>
</dbReference>
<dbReference type="EMBL" id="CP119108">
    <property type="protein sequence ID" value="WEG09797.1"/>
    <property type="molecule type" value="Genomic_DNA"/>
</dbReference>
<keyword evidence="8" id="KW-1185">Reference proteome</keyword>
<evidence type="ECO:0000256" key="4">
    <source>
        <dbReference type="ARBA" id="ARBA00023139"/>
    </source>
</evidence>
<feature type="chain" id="PRO_5046998616" evidence="6">
    <location>
        <begin position="30"/>
        <end position="445"/>
    </location>
</feature>
<protein>
    <submittedName>
        <fullName evidence="7">Extracellular solute-binding protein</fullName>
    </submittedName>
</protein>
<keyword evidence="2 6" id="KW-0732">Signal</keyword>
<evidence type="ECO:0000256" key="3">
    <source>
        <dbReference type="ARBA" id="ARBA00023136"/>
    </source>
</evidence>
<dbReference type="Proteomes" id="UP001214553">
    <property type="component" value="Chromosome"/>
</dbReference>
<evidence type="ECO:0000256" key="1">
    <source>
        <dbReference type="ARBA" id="ARBA00022475"/>
    </source>
</evidence>
<evidence type="ECO:0000256" key="6">
    <source>
        <dbReference type="SAM" id="SignalP"/>
    </source>
</evidence>
<gene>
    <name evidence="7" type="ORF">PU630_04315</name>
</gene>
<sequence>MAQAQRRSFRLTRALTAVAAITTAAISLAGCSGNTSDGTEASGDPSGDLQILVSSASASDAAFTAISDAFEKKYPDVKVTLSTVSNDNYPATKSSRLTAGNVDIIVVKNFVEVPDFASDSTSDDVLLAKSGGLVDLTGEPFMKNYTPSVLDTQAIGGKQYAVPTGLSYSTGVYYNKAIFDKYGLEVPTTWSELQKVMSTLKDKGVNPFGIGGKDSWPAGLAMLGAVGSAYPTADDKNALVEGLWKNTVSLTDDKPLSILQKTETIFQNAQPNFAGTGYDDIPAGFAKGDYAMTIDGTWNEPTIESAVNGAFDFGYFPLPTSDDAADNAMLNGKIELQLAVSSGAKNKTAALAWLDFFSDPANYKTFLEKSGFSSAQPDIAATPFLESIAKYTSTFQPAWDTLWIANNKAGQDAVFPFNYPALAPLGPDDASQAAAAAQKAWSAAF</sequence>
<feature type="signal peptide" evidence="6">
    <location>
        <begin position="1"/>
        <end position="29"/>
    </location>
</feature>
<dbReference type="PROSITE" id="PS51257">
    <property type="entry name" value="PROKAR_LIPOPROTEIN"/>
    <property type="match status" value="1"/>
</dbReference>
<keyword evidence="5" id="KW-0449">Lipoprotein</keyword>
<dbReference type="Gene3D" id="3.40.190.10">
    <property type="entry name" value="Periplasmic binding protein-like II"/>
    <property type="match status" value="2"/>
</dbReference>
<dbReference type="Pfam" id="PF01547">
    <property type="entry name" value="SBP_bac_1"/>
    <property type="match status" value="1"/>
</dbReference>
<evidence type="ECO:0000256" key="5">
    <source>
        <dbReference type="ARBA" id="ARBA00023288"/>
    </source>
</evidence>